<dbReference type="InterPro" id="IPR011333">
    <property type="entry name" value="SKP1/BTB/POZ_sf"/>
</dbReference>
<keyword evidence="4" id="KW-1185">Reference proteome</keyword>
<feature type="region of interest" description="Disordered" evidence="1">
    <location>
        <begin position="13"/>
        <end position="43"/>
    </location>
</feature>
<evidence type="ECO:0000313" key="3">
    <source>
        <dbReference type="EMBL" id="KAG4424733.1"/>
    </source>
</evidence>
<dbReference type="EMBL" id="JAFJYH010000017">
    <property type="protein sequence ID" value="KAG4424733.1"/>
    <property type="molecule type" value="Genomic_DNA"/>
</dbReference>
<protein>
    <recommendedName>
        <fullName evidence="2">BTB domain-containing protein</fullName>
    </recommendedName>
</protein>
<name>A0A8H8BV23_9HELO</name>
<accession>A0A8H8BV23</accession>
<dbReference type="Pfam" id="PF00651">
    <property type="entry name" value="BTB"/>
    <property type="match status" value="1"/>
</dbReference>
<dbReference type="PANTHER" id="PTHR47843">
    <property type="entry name" value="BTB DOMAIN-CONTAINING PROTEIN-RELATED"/>
    <property type="match status" value="1"/>
</dbReference>
<dbReference type="CDD" id="cd18186">
    <property type="entry name" value="BTB_POZ_ZBTB_KLHL-like"/>
    <property type="match status" value="1"/>
</dbReference>
<evidence type="ECO:0000313" key="4">
    <source>
        <dbReference type="Proteomes" id="UP000664132"/>
    </source>
</evidence>
<sequence>MVVSPPVQCLLPHHRQRQRGNDTLVTPVTPTTPSPSSHNVTNSSNQMVLAYEQPKLSISRRLGYEIVTLIIGKDPNTEPFAVHKNVLRDVGGVFTKMCEESPNGSRILMPEEDSEVIKLLIDFAYSDEIPMVSVYADEREKGVELRRLVQFYALLEKFDVSYAVRNSVMDCIQNGFYIVGKLPEGPLIQAIYDHSTSESKLRKFCAVSMVYLLHDPSYVQDGMIASLINANDDLMVDFLEAVRLYKHRQDPRIRHCQSDPRCVECDGSNHLVGKDGVPPCHFHIHEKYQNEQGDIVDGPCHLWKQ</sequence>
<organism evidence="3 4">
    <name type="scientific">Cadophora malorum</name>
    <dbReference type="NCBI Taxonomy" id="108018"/>
    <lineage>
        <taxon>Eukaryota</taxon>
        <taxon>Fungi</taxon>
        <taxon>Dikarya</taxon>
        <taxon>Ascomycota</taxon>
        <taxon>Pezizomycotina</taxon>
        <taxon>Leotiomycetes</taxon>
        <taxon>Helotiales</taxon>
        <taxon>Ploettnerulaceae</taxon>
        <taxon>Cadophora</taxon>
    </lineage>
</organism>
<dbReference type="AlphaFoldDB" id="A0A8H8BV23"/>
<dbReference type="SUPFAM" id="SSF54695">
    <property type="entry name" value="POZ domain"/>
    <property type="match status" value="1"/>
</dbReference>
<dbReference type="Gene3D" id="3.30.710.10">
    <property type="entry name" value="Potassium Channel Kv1.1, Chain A"/>
    <property type="match status" value="1"/>
</dbReference>
<comment type="caution">
    <text evidence="3">The sequence shown here is derived from an EMBL/GenBank/DDBJ whole genome shotgun (WGS) entry which is preliminary data.</text>
</comment>
<dbReference type="InterPro" id="IPR000210">
    <property type="entry name" value="BTB/POZ_dom"/>
</dbReference>
<dbReference type="PROSITE" id="PS50097">
    <property type="entry name" value="BTB"/>
    <property type="match status" value="1"/>
</dbReference>
<feature type="domain" description="BTB" evidence="2">
    <location>
        <begin position="65"/>
        <end position="133"/>
    </location>
</feature>
<reference evidence="3" key="1">
    <citation type="submission" date="2021-02" db="EMBL/GenBank/DDBJ databases">
        <title>Genome sequence Cadophora malorum strain M34.</title>
        <authorList>
            <person name="Stefanovic E."/>
            <person name="Vu D."/>
            <person name="Scully C."/>
            <person name="Dijksterhuis J."/>
            <person name="Roader J."/>
            <person name="Houbraken J."/>
        </authorList>
    </citation>
    <scope>NUCLEOTIDE SEQUENCE</scope>
    <source>
        <strain evidence="3">M34</strain>
    </source>
</reference>
<proteinExistence type="predicted"/>
<feature type="compositionally biased region" description="Low complexity" evidence="1">
    <location>
        <begin position="25"/>
        <end position="43"/>
    </location>
</feature>
<gene>
    <name evidence="3" type="ORF">IFR04_002081</name>
</gene>
<evidence type="ECO:0000256" key="1">
    <source>
        <dbReference type="SAM" id="MobiDB-lite"/>
    </source>
</evidence>
<evidence type="ECO:0000259" key="2">
    <source>
        <dbReference type="PROSITE" id="PS50097"/>
    </source>
</evidence>
<dbReference type="OrthoDB" id="6359816at2759"/>
<dbReference type="Proteomes" id="UP000664132">
    <property type="component" value="Unassembled WGS sequence"/>
</dbReference>